<dbReference type="GeneTree" id="ENSGT01100000263473"/>
<sequence>LGRVSGDRSVGSLAELCSAVICHLYEYHYINVNKTWTEAQQYCREKHTDLATVSNMTDMKRLLSNSAGDMREAWIGLHDPPGVQRTWYWSLPGEEFNESEADWGIGESNDTGNENCGSLSKNFKWSYVRCTDKKYFLCYDGKNIGFMLLTILHNYAIIL</sequence>
<dbReference type="Proteomes" id="UP000265000">
    <property type="component" value="Unplaced"/>
</dbReference>
<dbReference type="SMART" id="SM00034">
    <property type="entry name" value="CLECT"/>
    <property type="match status" value="1"/>
</dbReference>
<evidence type="ECO:0000259" key="1">
    <source>
        <dbReference type="PROSITE" id="PS50041"/>
    </source>
</evidence>
<evidence type="ECO:0000313" key="2">
    <source>
        <dbReference type="Ensembl" id="ENSFHEP00000003507.1"/>
    </source>
</evidence>
<accession>A0A3Q2NVW7</accession>
<dbReference type="PROSITE" id="PS50041">
    <property type="entry name" value="C_TYPE_LECTIN_2"/>
    <property type="match status" value="1"/>
</dbReference>
<proteinExistence type="predicted"/>
<dbReference type="AlphaFoldDB" id="A0A3Q2NVW7"/>
<dbReference type="InterPro" id="IPR016187">
    <property type="entry name" value="CTDL_fold"/>
</dbReference>
<protein>
    <recommendedName>
        <fullName evidence="1">C-type lectin domain-containing protein</fullName>
    </recommendedName>
</protein>
<dbReference type="InterPro" id="IPR001304">
    <property type="entry name" value="C-type_lectin-like"/>
</dbReference>
<keyword evidence="3" id="KW-1185">Reference proteome</keyword>
<dbReference type="STRING" id="8078.ENSFHEP00000003507"/>
<reference evidence="2" key="1">
    <citation type="submission" date="2025-08" db="UniProtKB">
        <authorList>
            <consortium name="Ensembl"/>
        </authorList>
    </citation>
    <scope>IDENTIFICATION</scope>
</reference>
<evidence type="ECO:0000313" key="3">
    <source>
        <dbReference type="Proteomes" id="UP000265000"/>
    </source>
</evidence>
<reference evidence="2" key="2">
    <citation type="submission" date="2025-09" db="UniProtKB">
        <authorList>
            <consortium name="Ensembl"/>
        </authorList>
    </citation>
    <scope>IDENTIFICATION</scope>
</reference>
<organism evidence="2 3">
    <name type="scientific">Fundulus heteroclitus</name>
    <name type="common">Killifish</name>
    <name type="synonym">Mummichog</name>
    <dbReference type="NCBI Taxonomy" id="8078"/>
    <lineage>
        <taxon>Eukaryota</taxon>
        <taxon>Metazoa</taxon>
        <taxon>Chordata</taxon>
        <taxon>Craniata</taxon>
        <taxon>Vertebrata</taxon>
        <taxon>Euteleostomi</taxon>
        <taxon>Actinopterygii</taxon>
        <taxon>Neopterygii</taxon>
        <taxon>Teleostei</taxon>
        <taxon>Neoteleostei</taxon>
        <taxon>Acanthomorphata</taxon>
        <taxon>Ovalentaria</taxon>
        <taxon>Atherinomorphae</taxon>
        <taxon>Cyprinodontiformes</taxon>
        <taxon>Fundulidae</taxon>
        <taxon>Fundulus</taxon>
    </lineage>
</organism>
<dbReference type="InterPro" id="IPR016186">
    <property type="entry name" value="C-type_lectin-like/link_sf"/>
</dbReference>
<name>A0A3Q2NVW7_FUNHE</name>
<feature type="domain" description="C-type lectin" evidence="1">
    <location>
        <begin position="27"/>
        <end position="139"/>
    </location>
</feature>
<dbReference type="SUPFAM" id="SSF56436">
    <property type="entry name" value="C-type lectin-like"/>
    <property type="match status" value="1"/>
</dbReference>
<dbReference type="PANTHER" id="PTHR45784:SF3">
    <property type="entry name" value="C-TYPE LECTIN DOMAIN FAMILY 4 MEMBER K-LIKE-RELATED"/>
    <property type="match status" value="1"/>
</dbReference>
<dbReference type="Gene3D" id="3.10.100.10">
    <property type="entry name" value="Mannose-Binding Protein A, subunit A"/>
    <property type="match status" value="1"/>
</dbReference>
<dbReference type="Pfam" id="PF00059">
    <property type="entry name" value="Lectin_C"/>
    <property type="match status" value="1"/>
</dbReference>
<dbReference type="PANTHER" id="PTHR45784">
    <property type="entry name" value="C-TYPE LECTIN DOMAIN FAMILY 20 MEMBER A-RELATED"/>
    <property type="match status" value="1"/>
</dbReference>
<dbReference type="Ensembl" id="ENSFHET00000010440.1">
    <property type="protein sequence ID" value="ENSFHEP00000003507.1"/>
    <property type="gene ID" value="ENSFHEG00000004381.1"/>
</dbReference>